<organism evidence="1 2">
    <name type="scientific">Pluteus cervinus</name>
    <dbReference type="NCBI Taxonomy" id="181527"/>
    <lineage>
        <taxon>Eukaryota</taxon>
        <taxon>Fungi</taxon>
        <taxon>Dikarya</taxon>
        <taxon>Basidiomycota</taxon>
        <taxon>Agaricomycotina</taxon>
        <taxon>Agaricomycetes</taxon>
        <taxon>Agaricomycetidae</taxon>
        <taxon>Agaricales</taxon>
        <taxon>Pluteineae</taxon>
        <taxon>Pluteaceae</taxon>
        <taxon>Pluteus</taxon>
    </lineage>
</organism>
<protein>
    <submittedName>
        <fullName evidence="1">Uncharacterized protein</fullName>
    </submittedName>
</protein>
<proteinExistence type="predicted"/>
<dbReference type="Proteomes" id="UP000308600">
    <property type="component" value="Unassembled WGS sequence"/>
</dbReference>
<keyword evidence="2" id="KW-1185">Reference proteome</keyword>
<reference evidence="1 2" key="1">
    <citation type="journal article" date="2019" name="Nat. Ecol. Evol.">
        <title>Megaphylogeny resolves global patterns of mushroom evolution.</title>
        <authorList>
            <person name="Varga T."/>
            <person name="Krizsan K."/>
            <person name="Foldi C."/>
            <person name="Dima B."/>
            <person name="Sanchez-Garcia M."/>
            <person name="Sanchez-Ramirez S."/>
            <person name="Szollosi G.J."/>
            <person name="Szarkandi J.G."/>
            <person name="Papp V."/>
            <person name="Albert L."/>
            <person name="Andreopoulos W."/>
            <person name="Angelini C."/>
            <person name="Antonin V."/>
            <person name="Barry K.W."/>
            <person name="Bougher N.L."/>
            <person name="Buchanan P."/>
            <person name="Buyck B."/>
            <person name="Bense V."/>
            <person name="Catcheside P."/>
            <person name="Chovatia M."/>
            <person name="Cooper J."/>
            <person name="Damon W."/>
            <person name="Desjardin D."/>
            <person name="Finy P."/>
            <person name="Geml J."/>
            <person name="Haridas S."/>
            <person name="Hughes K."/>
            <person name="Justo A."/>
            <person name="Karasinski D."/>
            <person name="Kautmanova I."/>
            <person name="Kiss B."/>
            <person name="Kocsube S."/>
            <person name="Kotiranta H."/>
            <person name="LaButti K.M."/>
            <person name="Lechner B.E."/>
            <person name="Liimatainen K."/>
            <person name="Lipzen A."/>
            <person name="Lukacs Z."/>
            <person name="Mihaltcheva S."/>
            <person name="Morgado L.N."/>
            <person name="Niskanen T."/>
            <person name="Noordeloos M.E."/>
            <person name="Ohm R.A."/>
            <person name="Ortiz-Santana B."/>
            <person name="Ovrebo C."/>
            <person name="Racz N."/>
            <person name="Riley R."/>
            <person name="Savchenko A."/>
            <person name="Shiryaev A."/>
            <person name="Soop K."/>
            <person name="Spirin V."/>
            <person name="Szebenyi C."/>
            <person name="Tomsovsky M."/>
            <person name="Tulloss R.E."/>
            <person name="Uehling J."/>
            <person name="Grigoriev I.V."/>
            <person name="Vagvolgyi C."/>
            <person name="Papp T."/>
            <person name="Martin F.M."/>
            <person name="Miettinen O."/>
            <person name="Hibbett D.S."/>
            <person name="Nagy L.G."/>
        </authorList>
    </citation>
    <scope>NUCLEOTIDE SEQUENCE [LARGE SCALE GENOMIC DNA]</scope>
    <source>
        <strain evidence="1 2">NL-1719</strain>
    </source>
</reference>
<name>A0ACD3AAA4_9AGAR</name>
<evidence type="ECO:0000313" key="1">
    <source>
        <dbReference type="EMBL" id="TFK62601.1"/>
    </source>
</evidence>
<accession>A0ACD3AAA4</accession>
<gene>
    <name evidence="1" type="ORF">BDN72DRAFT_848487</name>
</gene>
<sequence length="295" mass="32100">MAKGQTPWTQPRQPTSSLPSDRLRPQSNSPKPTGKSGSQQKQTQAQQPPRSKEVERLDGIVNALKKLSGKENDPKGGCFCQAREHTLSTYRPICLSCGLILCNLNLPQFACPHCTVPLFTPSTRSELLTQLEQERDTLLTREALERDRAVMVAKQAQGAFPSLPGSRSGSGSPSPAPGQSRAPTRTPTPSTSTPHKVLSLTGNKNGGKRVIVSSYTTKPVSQTFVTEDTKEKEVELTRVPPPPSEVVHMKGTRDRLRPWKNFDQPDLMYAPAPQQDRKEGEGRKKKGGGGVSSGS</sequence>
<dbReference type="EMBL" id="ML208571">
    <property type="protein sequence ID" value="TFK62601.1"/>
    <property type="molecule type" value="Genomic_DNA"/>
</dbReference>
<evidence type="ECO:0000313" key="2">
    <source>
        <dbReference type="Proteomes" id="UP000308600"/>
    </source>
</evidence>